<accession>A0A6H5G0J8</accession>
<protein>
    <submittedName>
        <fullName evidence="2">Uncharacterized protein</fullName>
    </submittedName>
</protein>
<reference evidence="2 3" key="1">
    <citation type="submission" date="2020-02" db="EMBL/GenBank/DDBJ databases">
        <authorList>
            <person name="Ferguson B K."/>
        </authorList>
    </citation>
    <scope>NUCLEOTIDE SEQUENCE [LARGE SCALE GENOMIC DNA]</scope>
</reference>
<dbReference type="Proteomes" id="UP000479000">
    <property type="component" value="Unassembled WGS sequence"/>
</dbReference>
<feature type="non-terminal residue" evidence="2">
    <location>
        <position position="50"/>
    </location>
</feature>
<proteinExistence type="predicted"/>
<gene>
    <name evidence="2" type="ORF">NTEN_LOCUS2364</name>
</gene>
<evidence type="ECO:0000256" key="1">
    <source>
        <dbReference type="SAM" id="MobiDB-lite"/>
    </source>
</evidence>
<organism evidence="2 3">
    <name type="scientific">Nesidiocoris tenuis</name>
    <dbReference type="NCBI Taxonomy" id="355587"/>
    <lineage>
        <taxon>Eukaryota</taxon>
        <taxon>Metazoa</taxon>
        <taxon>Ecdysozoa</taxon>
        <taxon>Arthropoda</taxon>
        <taxon>Hexapoda</taxon>
        <taxon>Insecta</taxon>
        <taxon>Pterygota</taxon>
        <taxon>Neoptera</taxon>
        <taxon>Paraneoptera</taxon>
        <taxon>Hemiptera</taxon>
        <taxon>Heteroptera</taxon>
        <taxon>Panheteroptera</taxon>
        <taxon>Cimicomorpha</taxon>
        <taxon>Miridae</taxon>
        <taxon>Dicyphina</taxon>
        <taxon>Nesidiocoris</taxon>
    </lineage>
</organism>
<dbReference type="EMBL" id="CADCXU010003664">
    <property type="protein sequence ID" value="CAA9995573.1"/>
    <property type="molecule type" value="Genomic_DNA"/>
</dbReference>
<evidence type="ECO:0000313" key="3">
    <source>
        <dbReference type="Proteomes" id="UP000479000"/>
    </source>
</evidence>
<feature type="compositionally biased region" description="Basic and acidic residues" evidence="1">
    <location>
        <begin position="14"/>
        <end position="29"/>
    </location>
</feature>
<evidence type="ECO:0000313" key="2">
    <source>
        <dbReference type="EMBL" id="CAA9995573.1"/>
    </source>
</evidence>
<dbReference type="AlphaFoldDB" id="A0A6H5G0J8"/>
<feature type="region of interest" description="Disordered" evidence="1">
    <location>
        <begin position="1"/>
        <end position="50"/>
    </location>
</feature>
<feature type="compositionally biased region" description="Basic and acidic residues" evidence="1">
    <location>
        <begin position="39"/>
        <end position="50"/>
    </location>
</feature>
<keyword evidence="3" id="KW-1185">Reference proteome</keyword>
<name>A0A6H5G0J8_9HEMI</name>
<sequence length="50" mass="5085">MTGAQAEVATNGDAKSDENGVPEKSDKPAAKRGGKRGAKKVEEPAATSDK</sequence>